<name>A0A8J4PL99_9MYCE</name>
<evidence type="ECO:0000313" key="2">
    <source>
        <dbReference type="Proteomes" id="UP000695562"/>
    </source>
</evidence>
<dbReference type="AlphaFoldDB" id="A0A8J4PL99"/>
<proteinExistence type="predicted"/>
<protein>
    <submittedName>
        <fullName evidence="1">Uncharacterized protein</fullName>
    </submittedName>
</protein>
<sequence length="89" mass="10241">MLPEQEKEGQNAFRPIPEIDPLTKCYGTFIHLSNSMNIRLPERKNRILLQECVQDSMFCLPPTLKRGKNFDGKIENSNQTAGFQAYLEP</sequence>
<comment type="caution">
    <text evidence="1">The sequence shown here is derived from an EMBL/GenBank/DDBJ whole genome shotgun (WGS) entry which is preliminary data.</text>
</comment>
<accession>A0A8J4PL99</accession>
<dbReference type="Proteomes" id="UP000695562">
    <property type="component" value="Unassembled WGS sequence"/>
</dbReference>
<dbReference type="EMBL" id="AJWJ01000892">
    <property type="protein sequence ID" value="KAF2068644.1"/>
    <property type="molecule type" value="Genomic_DNA"/>
</dbReference>
<dbReference type="OrthoDB" id="22869at2759"/>
<reference evidence="1" key="1">
    <citation type="submission" date="2020-01" db="EMBL/GenBank/DDBJ databases">
        <title>Development of genomics and gene disruption for Polysphondylium violaceum indicates a role for the polyketide synthase stlB in stalk morphogenesis.</title>
        <authorList>
            <person name="Narita B."/>
            <person name="Kawabe Y."/>
            <person name="Kin K."/>
            <person name="Saito T."/>
            <person name="Gibbs R."/>
            <person name="Kuspa A."/>
            <person name="Muzny D."/>
            <person name="Queller D."/>
            <person name="Richards S."/>
            <person name="Strassman J."/>
            <person name="Sucgang R."/>
            <person name="Worley K."/>
            <person name="Schaap P."/>
        </authorList>
    </citation>
    <scope>NUCLEOTIDE SEQUENCE</scope>
    <source>
        <strain evidence="1">QSvi11</strain>
    </source>
</reference>
<evidence type="ECO:0000313" key="1">
    <source>
        <dbReference type="EMBL" id="KAF2068644.1"/>
    </source>
</evidence>
<gene>
    <name evidence="1" type="ORF">CYY_010030</name>
</gene>
<organism evidence="1 2">
    <name type="scientific">Polysphondylium violaceum</name>
    <dbReference type="NCBI Taxonomy" id="133409"/>
    <lineage>
        <taxon>Eukaryota</taxon>
        <taxon>Amoebozoa</taxon>
        <taxon>Evosea</taxon>
        <taxon>Eumycetozoa</taxon>
        <taxon>Dictyostelia</taxon>
        <taxon>Dictyosteliales</taxon>
        <taxon>Dictyosteliaceae</taxon>
        <taxon>Polysphondylium</taxon>
    </lineage>
</organism>
<keyword evidence="2" id="KW-1185">Reference proteome</keyword>